<dbReference type="VEuPathDB" id="FungiDB:GGTG_00575"/>
<feature type="region of interest" description="Disordered" evidence="1">
    <location>
        <begin position="121"/>
        <end position="142"/>
    </location>
</feature>
<accession>J3NH37</accession>
<name>J3NH37_GAET3</name>
<reference evidence="2" key="3">
    <citation type="submission" date="2010-09" db="EMBL/GenBank/DDBJ databases">
        <title>Annotation of Gaeumannomyces graminis var. tritici R3-111a-1.</title>
        <authorList>
            <consortium name="The Broad Institute Genome Sequencing Platform"/>
            <person name="Ma L.-J."/>
            <person name="Dead R."/>
            <person name="Young S.K."/>
            <person name="Zeng Q."/>
            <person name="Gargeya S."/>
            <person name="Fitzgerald M."/>
            <person name="Haas B."/>
            <person name="Abouelleil A."/>
            <person name="Alvarado L."/>
            <person name="Arachchi H.M."/>
            <person name="Berlin A."/>
            <person name="Brown A."/>
            <person name="Chapman S.B."/>
            <person name="Chen Z."/>
            <person name="Dunbar C."/>
            <person name="Freedman E."/>
            <person name="Gearin G."/>
            <person name="Gellesch M."/>
            <person name="Goldberg J."/>
            <person name="Griggs A."/>
            <person name="Gujja S."/>
            <person name="Heiman D."/>
            <person name="Howarth C."/>
            <person name="Larson L."/>
            <person name="Lui A."/>
            <person name="MacDonald P.J.P."/>
            <person name="Mehta T."/>
            <person name="Montmayeur A."/>
            <person name="Murphy C."/>
            <person name="Neiman D."/>
            <person name="Pearson M."/>
            <person name="Priest M."/>
            <person name="Roberts A."/>
            <person name="Saif S."/>
            <person name="Shea T."/>
            <person name="Shenoy N."/>
            <person name="Sisk P."/>
            <person name="Stolte C."/>
            <person name="Sykes S."/>
            <person name="Yandava C."/>
            <person name="Wortman J."/>
            <person name="Nusbaum C."/>
            <person name="Birren B."/>
        </authorList>
    </citation>
    <scope>NUCLEOTIDE SEQUENCE</scope>
    <source>
        <strain evidence="2">R3-111a-1</strain>
    </source>
</reference>
<reference evidence="4" key="1">
    <citation type="submission" date="2010-07" db="EMBL/GenBank/DDBJ databases">
        <title>The genome sequence of Gaeumannomyces graminis var. tritici strain R3-111a-1.</title>
        <authorList>
            <consortium name="The Broad Institute Genome Sequencing Platform"/>
            <person name="Ma L.-J."/>
            <person name="Dead R."/>
            <person name="Young S."/>
            <person name="Zeng Q."/>
            <person name="Koehrsen M."/>
            <person name="Alvarado L."/>
            <person name="Berlin A."/>
            <person name="Chapman S.B."/>
            <person name="Chen Z."/>
            <person name="Freedman E."/>
            <person name="Gellesch M."/>
            <person name="Goldberg J."/>
            <person name="Griggs A."/>
            <person name="Gujja S."/>
            <person name="Heilman E.R."/>
            <person name="Heiman D."/>
            <person name="Hepburn T."/>
            <person name="Howarth C."/>
            <person name="Jen D."/>
            <person name="Larson L."/>
            <person name="Mehta T."/>
            <person name="Neiman D."/>
            <person name="Pearson M."/>
            <person name="Roberts A."/>
            <person name="Saif S."/>
            <person name="Shea T."/>
            <person name="Shenoy N."/>
            <person name="Sisk P."/>
            <person name="Stolte C."/>
            <person name="Sykes S."/>
            <person name="Walk T."/>
            <person name="White J."/>
            <person name="Yandava C."/>
            <person name="Haas B."/>
            <person name="Nusbaum C."/>
            <person name="Birren B."/>
        </authorList>
    </citation>
    <scope>NUCLEOTIDE SEQUENCE [LARGE SCALE GENOMIC DNA]</scope>
    <source>
        <strain evidence="4">R3-111a-1</strain>
    </source>
</reference>
<dbReference type="HOGENOM" id="CLU_1815914_0_0_1"/>
<reference evidence="3" key="5">
    <citation type="submission" date="2018-04" db="UniProtKB">
        <authorList>
            <consortium name="EnsemblFungi"/>
        </authorList>
    </citation>
    <scope>IDENTIFICATION</scope>
    <source>
        <strain evidence="3">R3-111a-1</strain>
    </source>
</reference>
<reference evidence="3" key="4">
    <citation type="journal article" date="2015" name="G3 (Bethesda)">
        <title>Genome sequences of three phytopathogenic species of the Magnaporthaceae family of fungi.</title>
        <authorList>
            <person name="Okagaki L.H."/>
            <person name="Nunes C.C."/>
            <person name="Sailsbery J."/>
            <person name="Clay B."/>
            <person name="Brown D."/>
            <person name="John T."/>
            <person name="Oh Y."/>
            <person name="Young N."/>
            <person name="Fitzgerald M."/>
            <person name="Haas B.J."/>
            <person name="Zeng Q."/>
            <person name="Young S."/>
            <person name="Adiconis X."/>
            <person name="Fan L."/>
            <person name="Levin J.Z."/>
            <person name="Mitchell T.K."/>
            <person name="Okubara P.A."/>
            <person name="Farman M.L."/>
            <person name="Kohn L.M."/>
            <person name="Birren B."/>
            <person name="Ma L.-J."/>
            <person name="Dean R.A."/>
        </authorList>
    </citation>
    <scope>NUCLEOTIDE SEQUENCE</scope>
    <source>
        <strain evidence="3">R3-111a-1</strain>
    </source>
</reference>
<protein>
    <submittedName>
        <fullName evidence="2 3">Uncharacterized protein</fullName>
    </submittedName>
</protein>
<feature type="region of interest" description="Disordered" evidence="1">
    <location>
        <begin position="87"/>
        <end position="108"/>
    </location>
</feature>
<dbReference type="RefSeq" id="XP_009216589.1">
    <property type="nucleotide sequence ID" value="XM_009218325.1"/>
</dbReference>
<feature type="region of interest" description="Disordered" evidence="1">
    <location>
        <begin position="45"/>
        <end position="73"/>
    </location>
</feature>
<dbReference type="EnsemblFungi" id="EJT80580">
    <property type="protein sequence ID" value="EJT80580"/>
    <property type="gene ID" value="GGTG_00575"/>
</dbReference>
<dbReference type="Proteomes" id="UP000006039">
    <property type="component" value="Unassembled WGS sequence"/>
</dbReference>
<evidence type="ECO:0000313" key="3">
    <source>
        <dbReference type="EnsemblFungi" id="EJT80580"/>
    </source>
</evidence>
<evidence type="ECO:0000313" key="2">
    <source>
        <dbReference type="EMBL" id="EJT80580.1"/>
    </source>
</evidence>
<dbReference type="AlphaFoldDB" id="J3NH37"/>
<dbReference type="GeneID" id="20341033"/>
<proteinExistence type="predicted"/>
<evidence type="ECO:0000313" key="4">
    <source>
        <dbReference type="Proteomes" id="UP000006039"/>
    </source>
</evidence>
<keyword evidence="4" id="KW-1185">Reference proteome</keyword>
<sequence>MLVMAARWRRGCVQYWILTSSTQPKKKKRLDMVNFLARARQRRDVSMQALSGSTRPGGWGLSGHPIPPGGCGGVSGEMYTQVVEVDSEREANQRAASQTTKKVDIRSGGQTSSALWAWLQPSPDSSSCPVQPSAVDGGNFCP</sequence>
<organism evidence="2">
    <name type="scientific">Gaeumannomyces tritici (strain R3-111a-1)</name>
    <name type="common">Wheat and barley take-all root rot fungus</name>
    <name type="synonym">Gaeumannomyces graminis var. tritici</name>
    <dbReference type="NCBI Taxonomy" id="644352"/>
    <lineage>
        <taxon>Eukaryota</taxon>
        <taxon>Fungi</taxon>
        <taxon>Dikarya</taxon>
        <taxon>Ascomycota</taxon>
        <taxon>Pezizomycotina</taxon>
        <taxon>Sordariomycetes</taxon>
        <taxon>Sordariomycetidae</taxon>
        <taxon>Magnaporthales</taxon>
        <taxon>Magnaporthaceae</taxon>
        <taxon>Gaeumannomyces</taxon>
    </lineage>
</organism>
<reference evidence="2" key="2">
    <citation type="submission" date="2010-07" db="EMBL/GenBank/DDBJ databases">
        <authorList>
            <consortium name="The Broad Institute Genome Sequencing Platform"/>
            <consortium name="Broad Institute Genome Sequencing Center for Infectious Disease"/>
            <person name="Ma L.-J."/>
            <person name="Dead R."/>
            <person name="Young S."/>
            <person name="Zeng Q."/>
            <person name="Koehrsen M."/>
            <person name="Alvarado L."/>
            <person name="Berlin A."/>
            <person name="Chapman S.B."/>
            <person name="Chen Z."/>
            <person name="Freedman E."/>
            <person name="Gellesch M."/>
            <person name="Goldberg J."/>
            <person name="Griggs A."/>
            <person name="Gujja S."/>
            <person name="Heilman E.R."/>
            <person name="Heiman D."/>
            <person name="Hepburn T."/>
            <person name="Howarth C."/>
            <person name="Jen D."/>
            <person name="Larson L."/>
            <person name="Mehta T."/>
            <person name="Neiman D."/>
            <person name="Pearson M."/>
            <person name="Roberts A."/>
            <person name="Saif S."/>
            <person name="Shea T."/>
            <person name="Shenoy N."/>
            <person name="Sisk P."/>
            <person name="Stolte C."/>
            <person name="Sykes S."/>
            <person name="Walk T."/>
            <person name="White J."/>
            <person name="Yandava C."/>
            <person name="Haas B."/>
            <person name="Nusbaum C."/>
            <person name="Birren B."/>
        </authorList>
    </citation>
    <scope>NUCLEOTIDE SEQUENCE</scope>
    <source>
        <strain evidence="2">R3-111a-1</strain>
    </source>
</reference>
<dbReference type="EMBL" id="GL385395">
    <property type="protein sequence ID" value="EJT80580.1"/>
    <property type="molecule type" value="Genomic_DNA"/>
</dbReference>
<evidence type="ECO:0000256" key="1">
    <source>
        <dbReference type="SAM" id="MobiDB-lite"/>
    </source>
</evidence>
<gene>
    <name evidence="3" type="primary">20341033</name>
    <name evidence="2" type="ORF">GGTG_00575</name>
</gene>